<dbReference type="HOGENOM" id="CLU_024631_0_0_5"/>
<dbReference type="InterPro" id="IPR017599">
    <property type="entry name" value="DNA_S_DndD"/>
</dbReference>
<sequence>MILRSIRLEDFGLYAGVTDLDLVPRQRLGGPTPIILIGGKNGAGKTTLLEAVRLALYGRRALGARVSQADYEAYLRQRINRDATTPAAAVALEFDYAEAGTVHRYRVRREWAVRGKSLVESLLLDKDGAAIASVPREEWHHFLQELIPPGVSQLFFFDGEKIGEIADAEEDNEQLAEAVRGLLGIELVGRLRTDLGLYLARHQRDDDGELVTRLENLLRDISVAERQATVLGDEVAEFTSARDSQARAAEQVRRRFVAEGGDAAVHRVRIEAEREEVRRAMHRSEHELRDLANKLLPFSMAPKLIGAFRKALSRVSGGDATAMSTEALEKALVAWRTGDGPKRNAAWSEKHWTDLRRFMEAHSGRAALAVTSPAFREVGDGTAALTRLAEVETVVRPRALALLDEFDALARRSRELEVMLARADNAASGIMLDELRLADQRVGSTESLLKGKQEELKLLRGQLVTMERERRRLLEEQAGSDAATHRAELASRTAQALADYEHRLLDHKLTQLRAEFVRCFNHLVRKVDLIADVRIDSASFAATLIDAAGREVPKAALSAGEKQVYAIAMLWALARTSGRPLPMIIDTPLARLDSEHRANLVGRYFPAASHQVILLSTDTEIDDHLVGDLQASVSHAYRLDYDPASGRTVASHGYFADTQTKREGRRALQQA</sequence>
<protein>
    <submittedName>
        <fullName evidence="3">SMC protein-like</fullName>
    </submittedName>
</protein>
<keyword evidence="3" id="KW-0614">Plasmid</keyword>
<feature type="domain" description="Rad50/SbcC-type AAA" evidence="2">
    <location>
        <begin position="5"/>
        <end position="166"/>
    </location>
</feature>
<dbReference type="GO" id="GO:0000731">
    <property type="term" value="P:DNA synthesis involved in DNA repair"/>
    <property type="evidence" value="ECO:0007669"/>
    <property type="project" value="TreeGrafter"/>
</dbReference>
<dbReference type="InterPro" id="IPR027417">
    <property type="entry name" value="P-loop_NTPase"/>
</dbReference>
<evidence type="ECO:0000256" key="1">
    <source>
        <dbReference type="SAM" id="Coils"/>
    </source>
</evidence>
<name>Q11AI5_CHESB</name>
<organism evidence="3">
    <name type="scientific">Chelativorans sp. (strain BNC1)</name>
    <dbReference type="NCBI Taxonomy" id="266779"/>
    <lineage>
        <taxon>Bacteria</taxon>
        <taxon>Pseudomonadati</taxon>
        <taxon>Pseudomonadota</taxon>
        <taxon>Alphaproteobacteria</taxon>
        <taxon>Hyphomicrobiales</taxon>
        <taxon>Phyllobacteriaceae</taxon>
        <taxon>Chelativorans</taxon>
    </lineage>
</organism>
<dbReference type="GO" id="GO:0016887">
    <property type="term" value="F:ATP hydrolysis activity"/>
    <property type="evidence" value="ECO:0007669"/>
    <property type="project" value="InterPro"/>
</dbReference>
<accession>Q11AI5</accession>
<dbReference type="PANTHER" id="PTHR32182">
    <property type="entry name" value="DNA REPLICATION AND REPAIR PROTEIN RECF"/>
    <property type="match status" value="1"/>
</dbReference>
<dbReference type="Gene3D" id="3.40.50.300">
    <property type="entry name" value="P-loop containing nucleotide triphosphate hydrolases"/>
    <property type="match status" value="2"/>
</dbReference>
<evidence type="ECO:0000259" key="2">
    <source>
        <dbReference type="Pfam" id="PF13476"/>
    </source>
</evidence>
<reference evidence="3" key="1">
    <citation type="submission" date="2006-06" db="EMBL/GenBank/DDBJ databases">
        <title>Complete sequence of 3 of Chelativorans sp. BNC1.</title>
        <authorList>
            <consortium name="US DOE Joint Genome Institute"/>
            <person name="Copeland A."/>
            <person name="Lucas S."/>
            <person name="Lapidus A."/>
            <person name="Barry K."/>
            <person name="Detter J.C."/>
            <person name="Glavina del Rio T."/>
            <person name="Hammon N."/>
            <person name="Israni S."/>
            <person name="Dalin E."/>
            <person name="Tice H."/>
            <person name="Pitluck S."/>
            <person name="Chertkov O."/>
            <person name="Brettin T."/>
            <person name="Bruce D."/>
            <person name="Han C."/>
            <person name="Tapia R."/>
            <person name="Gilna P."/>
            <person name="Schmutz J."/>
            <person name="Larimer F."/>
            <person name="Land M."/>
            <person name="Hauser L."/>
            <person name="Kyrpides N."/>
            <person name="Mikhailova N."/>
            <person name="Richardson P."/>
        </authorList>
    </citation>
    <scope>NUCLEOTIDE SEQUENCE</scope>
    <source>
        <strain evidence="3">BNC1</strain>
        <plasmid evidence="3">3</plasmid>
    </source>
</reference>
<evidence type="ECO:0000313" key="3">
    <source>
        <dbReference type="EMBL" id="ABG65590.1"/>
    </source>
</evidence>
<keyword evidence="1" id="KW-0175">Coiled coil</keyword>
<dbReference type="OrthoDB" id="9795626at2"/>
<gene>
    <name evidence="3" type="ordered locus">Meso_4571</name>
</gene>
<feature type="coiled-coil region" evidence="1">
    <location>
        <begin position="449"/>
        <end position="476"/>
    </location>
</feature>
<feature type="coiled-coil region" evidence="1">
    <location>
        <begin position="267"/>
        <end position="294"/>
    </location>
</feature>
<dbReference type="NCBIfam" id="TIGR03185">
    <property type="entry name" value="DNA_S_dndD"/>
    <property type="match status" value="1"/>
</dbReference>
<dbReference type="InterPro" id="IPR038729">
    <property type="entry name" value="Rad50/SbcC_AAA"/>
</dbReference>
<dbReference type="Pfam" id="PF13476">
    <property type="entry name" value="AAA_23"/>
    <property type="match status" value="1"/>
</dbReference>
<dbReference type="SUPFAM" id="SSF52540">
    <property type="entry name" value="P-loop containing nucleoside triphosphate hydrolases"/>
    <property type="match status" value="1"/>
</dbReference>
<dbReference type="PANTHER" id="PTHR32182:SF0">
    <property type="entry name" value="DNA REPLICATION AND REPAIR PROTEIN RECF"/>
    <property type="match status" value="1"/>
</dbReference>
<proteinExistence type="predicted"/>
<dbReference type="EMBL" id="CP000392">
    <property type="protein sequence ID" value="ABG65590.1"/>
    <property type="molecule type" value="Genomic_DNA"/>
</dbReference>
<dbReference type="GO" id="GO:0006302">
    <property type="term" value="P:double-strand break repair"/>
    <property type="evidence" value="ECO:0007669"/>
    <property type="project" value="InterPro"/>
</dbReference>
<dbReference type="AlphaFoldDB" id="Q11AI5"/>
<dbReference type="KEGG" id="mes:Meso_4571"/>
<geneLocation type="plasmid" evidence="3">
    <name>3</name>
</geneLocation>